<organism evidence="1 2">
    <name type="scientific">Chryseobacterium vietnamense</name>
    <dbReference type="NCBI Taxonomy" id="866785"/>
    <lineage>
        <taxon>Bacteria</taxon>
        <taxon>Pseudomonadati</taxon>
        <taxon>Bacteroidota</taxon>
        <taxon>Flavobacteriia</taxon>
        <taxon>Flavobacteriales</taxon>
        <taxon>Weeksellaceae</taxon>
        <taxon>Chryseobacterium group</taxon>
        <taxon>Chryseobacterium</taxon>
    </lineage>
</organism>
<accession>A0ACC6JD96</accession>
<dbReference type="EMBL" id="JAVDQX010000005">
    <property type="protein sequence ID" value="MDR6460830.1"/>
    <property type="molecule type" value="Genomic_DNA"/>
</dbReference>
<comment type="caution">
    <text evidence="1">The sequence shown here is derived from an EMBL/GenBank/DDBJ whole genome shotgun (WGS) entry which is preliminary data.</text>
</comment>
<proteinExistence type="predicted"/>
<sequence>MDFGLAITSSREVKHKHIITQLSDDIEKYFKVKNYGNDLKSIVIGVICVSPNFENFFKVRKPVYTKGKKEFHDEDFAYTIENNLEYNLKLNFEEFQNSSDEECKKIVAKEILLSLNSLDSIKKKIKDFDWDQFKKDLENFFKEKNLI</sequence>
<evidence type="ECO:0000313" key="1">
    <source>
        <dbReference type="EMBL" id="MDR6460830.1"/>
    </source>
</evidence>
<evidence type="ECO:0000313" key="2">
    <source>
        <dbReference type="Proteomes" id="UP001184833"/>
    </source>
</evidence>
<gene>
    <name evidence="1" type="ORF">J2786_003964</name>
</gene>
<protein>
    <submittedName>
        <fullName evidence="1">Uncharacterized protein</fullName>
    </submittedName>
</protein>
<keyword evidence="2" id="KW-1185">Reference proteome</keyword>
<reference evidence="1" key="1">
    <citation type="submission" date="2023-07" db="EMBL/GenBank/DDBJ databases">
        <title>Sorghum-associated microbial communities from plants grown in Nebraska, USA.</title>
        <authorList>
            <person name="Schachtman D."/>
        </authorList>
    </citation>
    <scope>NUCLEOTIDE SEQUENCE</scope>
    <source>
        <strain evidence="1">DS2329</strain>
    </source>
</reference>
<name>A0ACC6JD96_9FLAO</name>
<dbReference type="Proteomes" id="UP001184833">
    <property type="component" value="Unassembled WGS sequence"/>
</dbReference>